<evidence type="ECO:0000313" key="3">
    <source>
        <dbReference type="Proteomes" id="UP001634007"/>
    </source>
</evidence>
<protein>
    <recommendedName>
        <fullName evidence="1">DUF7781 domain-containing protein</fullName>
    </recommendedName>
</protein>
<accession>A0ABD3L916</accession>
<proteinExistence type="predicted"/>
<dbReference type="InterPro" id="IPR056683">
    <property type="entry name" value="DUF7781"/>
</dbReference>
<name>A0ABD3L916_EUCGL</name>
<evidence type="ECO:0000259" key="1">
    <source>
        <dbReference type="Pfam" id="PF25003"/>
    </source>
</evidence>
<keyword evidence="3" id="KW-1185">Reference proteome</keyword>
<sequence length="168" mass="19351">METSPAGEEPTSWDERYNINLMPSELFLKFRKEIQGIRVGVNLEFYNAPRNDFQAKLVFKPLAPDRLWKFVYEPIHQDVRILSKKIPVTKFLNHQTTLGLCPGVDFRFGLRADYVLPEITGGLGTDEPLFNMNSGQLQASLDRVEAILSYPDTEIFVETKKSCHDQWD</sequence>
<feature type="domain" description="DUF7781" evidence="1">
    <location>
        <begin position="12"/>
        <end position="98"/>
    </location>
</feature>
<gene>
    <name evidence="2" type="ORF">ACJRO7_015946</name>
</gene>
<dbReference type="AlphaFoldDB" id="A0ABD3L916"/>
<dbReference type="EMBL" id="JBJKBG010000003">
    <property type="protein sequence ID" value="KAL3747089.1"/>
    <property type="molecule type" value="Genomic_DNA"/>
</dbReference>
<evidence type="ECO:0000313" key="2">
    <source>
        <dbReference type="EMBL" id="KAL3747089.1"/>
    </source>
</evidence>
<reference evidence="2 3" key="1">
    <citation type="submission" date="2024-11" db="EMBL/GenBank/DDBJ databases">
        <title>Chromosome-level genome assembly of Eucalyptus globulus Labill. provides insights into its genome evolution.</title>
        <authorList>
            <person name="Li X."/>
        </authorList>
    </citation>
    <scope>NUCLEOTIDE SEQUENCE [LARGE SCALE GENOMIC DNA]</scope>
    <source>
        <strain evidence="2">CL2024</strain>
        <tissue evidence="2">Fresh tender leaves</tissue>
    </source>
</reference>
<organism evidence="2 3">
    <name type="scientific">Eucalyptus globulus</name>
    <name type="common">Tasmanian blue gum</name>
    <dbReference type="NCBI Taxonomy" id="34317"/>
    <lineage>
        <taxon>Eukaryota</taxon>
        <taxon>Viridiplantae</taxon>
        <taxon>Streptophyta</taxon>
        <taxon>Embryophyta</taxon>
        <taxon>Tracheophyta</taxon>
        <taxon>Spermatophyta</taxon>
        <taxon>Magnoliopsida</taxon>
        <taxon>eudicotyledons</taxon>
        <taxon>Gunneridae</taxon>
        <taxon>Pentapetalae</taxon>
        <taxon>rosids</taxon>
        <taxon>malvids</taxon>
        <taxon>Myrtales</taxon>
        <taxon>Myrtaceae</taxon>
        <taxon>Myrtoideae</taxon>
        <taxon>Eucalypteae</taxon>
        <taxon>Eucalyptus</taxon>
    </lineage>
</organism>
<dbReference type="PANTHER" id="PTHR35710">
    <property type="entry name" value="OBP3-RESPONSIVE PROTEIN 4 (ORG4)"/>
    <property type="match status" value="1"/>
</dbReference>
<dbReference type="Pfam" id="PF25003">
    <property type="entry name" value="DUF7781"/>
    <property type="match status" value="1"/>
</dbReference>
<dbReference type="PANTHER" id="PTHR35710:SF1">
    <property type="entry name" value="OBP3-RESPONSIVE PROTEIN 4 (ORG4)"/>
    <property type="match status" value="1"/>
</dbReference>
<dbReference type="Proteomes" id="UP001634007">
    <property type="component" value="Unassembled WGS sequence"/>
</dbReference>
<comment type="caution">
    <text evidence="2">The sequence shown here is derived from an EMBL/GenBank/DDBJ whole genome shotgun (WGS) entry which is preliminary data.</text>
</comment>